<evidence type="ECO:0000313" key="1">
    <source>
        <dbReference type="EMBL" id="KTB36911.1"/>
    </source>
</evidence>
<protein>
    <submittedName>
        <fullName evidence="1">Uncharacterized protein</fullName>
    </submittedName>
</protein>
<dbReference type="AlphaFoldDB" id="A0A0W0FKT9"/>
<evidence type="ECO:0000313" key="2">
    <source>
        <dbReference type="Proteomes" id="UP000054988"/>
    </source>
</evidence>
<dbReference type="Proteomes" id="UP000054988">
    <property type="component" value="Unassembled WGS sequence"/>
</dbReference>
<comment type="caution">
    <text evidence="1">The sequence shown here is derived from an EMBL/GenBank/DDBJ whole genome shotgun (WGS) entry which is preliminary data.</text>
</comment>
<dbReference type="EMBL" id="LATX01001878">
    <property type="protein sequence ID" value="KTB36911.1"/>
    <property type="molecule type" value="Genomic_DNA"/>
</dbReference>
<reference evidence="1 2" key="1">
    <citation type="submission" date="2015-12" db="EMBL/GenBank/DDBJ databases">
        <title>Draft genome sequence of Moniliophthora roreri, the causal agent of frosty pod rot of cacao.</title>
        <authorList>
            <person name="Aime M.C."/>
            <person name="Diaz-Valderrama J.R."/>
            <person name="Kijpornyongpan T."/>
            <person name="Phillips-Mora W."/>
        </authorList>
    </citation>
    <scope>NUCLEOTIDE SEQUENCE [LARGE SCALE GENOMIC DNA]</scope>
    <source>
        <strain evidence="1 2">MCA 2952</strain>
    </source>
</reference>
<gene>
    <name evidence="1" type="ORF">WG66_10518</name>
</gene>
<accession>A0A0W0FKT9</accession>
<proteinExistence type="predicted"/>
<sequence>MFAGSNRSGLERWGLDGSSGLHGPPWYDGLSIRFIESMGVICSFKTVWREWIPRRTGRLVYIATQTLIAQGHLSNIFPRLDIRPSANTLSMDVHLPFVEDAIFWLIGVAAAPDEERYKVKQTPYSMKSLPSLSLAVAMAHYLLSKTRVGCRAST</sequence>
<organism evidence="1 2">
    <name type="scientific">Moniliophthora roreri</name>
    <name type="common">Frosty pod rot fungus</name>
    <name type="synonym">Monilia roreri</name>
    <dbReference type="NCBI Taxonomy" id="221103"/>
    <lineage>
        <taxon>Eukaryota</taxon>
        <taxon>Fungi</taxon>
        <taxon>Dikarya</taxon>
        <taxon>Basidiomycota</taxon>
        <taxon>Agaricomycotina</taxon>
        <taxon>Agaricomycetes</taxon>
        <taxon>Agaricomycetidae</taxon>
        <taxon>Agaricales</taxon>
        <taxon>Marasmiineae</taxon>
        <taxon>Marasmiaceae</taxon>
        <taxon>Moniliophthora</taxon>
    </lineage>
</organism>
<name>A0A0W0FKT9_MONRR</name>